<keyword evidence="13" id="KW-0675">Receptor</keyword>
<sequence>MMINTRYLPGVGIFMLGAGVCAQAADTENRKSINGESVFSPLVVQAGRMSAEREALARPGAYSSVDENLNLQSTDSVLRGMPGTYTQMDAGQGAVSVNIRGMTGFGRVNTMVDGITQTFYGSSHGSMYHGGMPNSQFGTLIDPNFIVGIDVARGNVTGSDGVNTLTGSANFRTIGVDDVVFSDKPFGIRTKFGAGNNGIGRTGMIAVGGKLRDFGKNGSVGVMAAMSGSSIDSNYKNGAGQNSDEFFTEKTFRQSPQSQLYKITFKPDEFNNLELSARNYINKISQRRIASQDWYLKYNYTPFSEWLDLNFTASSSRGEQEFLPGTMGAIQRAKVKNISETFDINNTSRFSAGEVDAELSYGAKMIKNQYVKKKPGNMLLGEDQEYSTPVGLSGRQKISALYTGLQLNYGILQGNVDVNYTRYDLSGFKPACDPRVVCFPQGASQINRNDSGVNSSVTLVAQAAPWFQPFISWSHSSRGPNVQEAFFSTDGGEAMNPFLKGESANTWQLGFNTDMHELLARQDRLQLKAVFFESRIKNYIYSEKFKIFQEGGRLSKGEAGEDKWNNGDIVGEFSHLTVYTNAPNAVRSRGIELEALYDAGFAYGKLSLSRERTDQPLSYASKDFGGGDITQLPGMTVTLDSGVRLLDSRLTLGGVVKYTGDAVKISPEEDNPQSEPGNVEKEDIKKIPVVFDLYSTYEINRNVLLKFSVQNVMNKDYHDALNKLNSIPNQSSAGEPANTARGRTYIFGGEIRF</sequence>
<comment type="caution">
    <text evidence="13">The sequence shown here is derived from an EMBL/GenBank/DDBJ whole genome shotgun (WGS) entry which is preliminary data.</text>
</comment>
<reference evidence="13 14" key="1">
    <citation type="submission" date="2019-11" db="EMBL/GenBank/DDBJ databases">
        <title>Escherichia alba sp. nov. isolated from the gut of plastic-eating superworms Zophobas atratus.</title>
        <authorList>
            <person name="Yang Y."/>
        </authorList>
    </citation>
    <scope>NUCLEOTIDE SEQUENCE [LARGE SCALE GENOMIC DNA]</scope>
    <source>
        <strain evidence="14">BIT-B35</strain>
    </source>
</reference>
<comment type="similarity">
    <text evidence="8 9">Belongs to the TonB-dependent receptor family.</text>
</comment>
<evidence type="ECO:0000256" key="7">
    <source>
        <dbReference type="ARBA" id="ARBA00023237"/>
    </source>
</evidence>
<evidence type="ECO:0000256" key="10">
    <source>
        <dbReference type="SAM" id="SignalP"/>
    </source>
</evidence>
<evidence type="ECO:0000259" key="12">
    <source>
        <dbReference type="Pfam" id="PF07715"/>
    </source>
</evidence>
<feature type="signal peptide" evidence="10">
    <location>
        <begin position="1"/>
        <end position="24"/>
    </location>
</feature>
<dbReference type="PANTHER" id="PTHR30069">
    <property type="entry name" value="TONB-DEPENDENT OUTER MEMBRANE RECEPTOR"/>
    <property type="match status" value="1"/>
</dbReference>
<evidence type="ECO:0000256" key="3">
    <source>
        <dbReference type="ARBA" id="ARBA00022452"/>
    </source>
</evidence>
<dbReference type="InterPro" id="IPR039426">
    <property type="entry name" value="TonB-dep_rcpt-like"/>
</dbReference>
<keyword evidence="4 8" id="KW-0812">Transmembrane</keyword>
<keyword evidence="7 8" id="KW-0998">Cell outer membrane</keyword>
<evidence type="ECO:0000313" key="14">
    <source>
        <dbReference type="Proteomes" id="UP000477739"/>
    </source>
</evidence>
<dbReference type="Pfam" id="PF00593">
    <property type="entry name" value="TonB_dep_Rec_b-barrel"/>
    <property type="match status" value="1"/>
</dbReference>
<dbReference type="AlphaFoldDB" id="A0A6L6IQ32"/>
<keyword evidence="14" id="KW-1185">Reference proteome</keyword>
<evidence type="ECO:0000256" key="4">
    <source>
        <dbReference type="ARBA" id="ARBA00022692"/>
    </source>
</evidence>
<feature type="domain" description="TonB-dependent receptor-like beta-barrel" evidence="11">
    <location>
        <begin position="240"/>
        <end position="712"/>
    </location>
</feature>
<dbReference type="InterPro" id="IPR037066">
    <property type="entry name" value="Plug_dom_sf"/>
</dbReference>
<dbReference type="InterPro" id="IPR036942">
    <property type="entry name" value="Beta-barrel_TonB_sf"/>
</dbReference>
<evidence type="ECO:0000256" key="8">
    <source>
        <dbReference type="PROSITE-ProRule" id="PRU01360"/>
    </source>
</evidence>
<evidence type="ECO:0000256" key="1">
    <source>
        <dbReference type="ARBA" id="ARBA00004571"/>
    </source>
</evidence>
<keyword evidence="5 9" id="KW-0798">TonB box</keyword>
<keyword evidence="6 8" id="KW-0472">Membrane</keyword>
<comment type="subcellular location">
    <subcellularLocation>
        <location evidence="1 8">Cell outer membrane</location>
        <topology evidence="1 8">Multi-pass membrane protein</topology>
    </subcellularLocation>
</comment>
<dbReference type="GO" id="GO:0009279">
    <property type="term" value="C:cell outer membrane"/>
    <property type="evidence" value="ECO:0007669"/>
    <property type="project" value="UniProtKB-SubCell"/>
</dbReference>
<dbReference type="SUPFAM" id="SSF56935">
    <property type="entry name" value="Porins"/>
    <property type="match status" value="1"/>
</dbReference>
<gene>
    <name evidence="13" type="ORF">GJV78_20690</name>
</gene>
<feature type="chain" id="PRO_5027119934" evidence="10">
    <location>
        <begin position="25"/>
        <end position="753"/>
    </location>
</feature>
<proteinExistence type="inferred from homology"/>
<dbReference type="PROSITE" id="PS52016">
    <property type="entry name" value="TONB_DEPENDENT_REC_3"/>
    <property type="match status" value="1"/>
</dbReference>
<dbReference type="Gene3D" id="2.170.130.10">
    <property type="entry name" value="TonB-dependent receptor, plug domain"/>
    <property type="match status" value="1"/>
</dbReference>
<evidence type="ECO:0000256" key="9">
    <source>
        <dbReference type="RuleBase" id="RU003357"/>
    </source>
</evidence>
<keyword evidence="2 8" id="KW-0813">Transport</keyword>
<dbReference type="GO" id="GO:0015344">
    <property type="term" value="F:siderophore uptake transmembrane transporter activity"/>
    <property type="evidence" value="ECO:0007669"/>
    <property type="project" value="TreeGrafter"/>
</dbReference>
<keyword evidence="10" id="KW-0732">Signal</keyword>
<evidence type="ECO:0000256" key="5">
    <source>
        <dbReference type="ARBA" id="ARBA00023077"/>
    </source>
</evidence>
<keyword evidence="3 8" id="KW-1134">Transmembrane beta strand</keyword>
<protein>
    <submittedName>
        <fullName evidence="13">TonB-dependent receptor</fullName>
    </submittedName>
</protein>
<dbReference type="RefSeq" id="WP_155110034.1">
    <property type="nucleotide sequence ID" value="NZ_WMJZ01000047.1"/>
</dbReference>
<evidence type="ECO:0000259" key="11">
    <source>
        <dbReference type="Pfam" id="PF00593"/>
    </source>
</evidence>
<dbReference type="OrthoDB" id="6046653at2"/>
<dbReference type="InterPro" id="IPR012910">
    <property type="entry name" value="Plug_dom"/>
</dbReference>
<dbReference type="Proteomes" id="UP000477739">
    <property type="component" value="Unassembled WGS sequence"/>
</dbReference>
<evidence type="ECO:0000256" key="2">
    <source>
        <dbReference type="ARBA" id="ARBA00022448"/>
    </source>
</evidence>
<evidence type="ECO:0000313" key="13">
    <source>
        <dbReference type="EMBL" id="MTH48619.1"/>
    </source>
</evidence>
<name>A0A6L6IQ32_9ENTR</name>
<dbReference type="InterPro" id="IPR000531">
    <property type="entry name" value="Beta-barrel_TonB"/>
</dbReference>
<evidence type="ECO:0000256" key="6">
    <source>
        <dbReference type="ARBA" id="ARBA00023136"/>
    </source>
</evidence>
<dbReference type="Gene3D" id="2.40.170.20">
    <property type="entry name" value="TonB-dependent receptor, beta-barrel domain"/>
    <property type="match status" value="1"/>
</dbReference>
<dbReference type="PANTHER" id="PTHR30069:SF50">
    <property type="entry name" value="TONB-DEPENDENT RECEPTOR HI_1217-RELATED"/>
    <property type="match status" value="1"/>
</dbReference>
<dbReference type="GO" id="GO:0044718">
    <property type="term" value="P:siderophore transmembrane transport"/>
    <property type="evidence" value="ECO:0007669"/>
    <property type="project" value="TreeGrafter"/>
</dbReference>
<dbReference type="Pfam" id="PF07715">
    <property type="entry name" value="Plug"/>
    <property type="match status" value="1"/>
</dbReference>
<accession>A0A6L6IQ32</accession>
<organism evidence="13 14">
    <name type="scientific">Intestinirhabdus alba</name>
    <dbReference type="NCBI Taxonomy" id="2899544"/>
    <lineage>
        <taxon>Bacteria</taxon>
        <taxon>Pseudomonadati</taxon>
        <taxon>Pseudomonadota</taxon>
        <taxon>Gammaproteobacteria</taxon>
        <taxon>Enterobacterales</taxon>
        <taxon>Enterobacteriaceae</taxon>
        <taxon>Intestinirhabdus</taxon>
    </lineage>
</organism>
<dbReference type="EMBL" id="WMJZ01000047">
    <property type="protein sequence ID" value="MTH48619.1"/>
    <property type="molecule type" value="Genomic_DNA"/>
</dbReference>
<feature type="domain" description="TonB-dependent receptor plug" evidence="12">
    <location>
        <begin position="68"/>
        <end position="165"/>
    </location>
</feature>